<organism evidence="11">
    <name type="scientific">Hydatigena taeniaeformis</name>
    <name type="common">Feline tapeworm</name>
    <name type="synonym">Taenia taeniaeformis</name>
    <dbReference type="NCBI Taxonomy" id="6205"/>
    <lineage>
        <taxon>Eukaryota</taxon>
        <taxon>Metazoa</taxon>
        <taxon>Spiralia</taxon>
        <taxon>Lophotrochozoa</taxon>
        <taxon>Platyhelminthes</taxon>
        <taxon>Cestoda</taxon>
        <taxon>Eucestoda</taxon>
        <taxon>Cyclophyllidea</taxon>
        <taxon>Taeniidae</taxon>
        <taxon>Hydatigera</taxon>
    </lineage>
</organism>
<sequence>MADKTSLLKWSPDFDSAVGYYSKAAVIYRNAGMLQESAGIYMQIADIHAKNKSFFHCAKAYETASLLFRDLGNFDKVVECIETAGKILRQNGIPDSASTLYAKSAKGLEGNMPEKSAQFYECAADTSELEEKYLQAADFAGQSARLWTRLRHFKEADRLLRYQMRLCSLGASGENVHTAYQVCGKAVVGLVVVKLVLEDSCAAENVYREAVEQYHFNETDDAAAVAKLLQAYEPYDSAAMAEAISLPTFRNLETDFARLARSIKAPESFGDQALPSTPVNEESEDIC</sequence>
<dbReference type="GO" id="GO:0005483">
    <property type="term" value="F:soluble NSF attachment protein activity"/>
    <property type="evidence" value="ECO:0007669"/>
    <property type="project" value="TreeGrafter"/>
</dbReference>
<keyword evidence="4" id="KW-0931">ER-Golgi transport</keyword>
<evidence type="ECO:0000256" key="8">
    <source>
        <dbReference type="ARBA" id="ARBA00042485"/>
    </source>
</evidence>
<comment type="subcellular location">
    <subcellularLocation>
        <location evidence="1">Membrane</location>
        <topology evidence="1">Peripheral membrane protein</topology>
    </subcellularLocation>
</comment>
<evidence type="ECO:0000256" key="7">
    <source>
        <dbReference type="ARBA" id="ARBA00040047"/>
    </source>
</evidence>
<accession>A0A0R3X6E1</accession>
<dbReference type="GO" id="GO:0006886">
    <property type="term" value="P:intracellular protein transport"/>
    <property type="evidence" value="ECO:0007669"/>
    <property type="project" value="InterPro"/>
</dbReference>
<evidence type="ECO:0000313" key="9">
    <source>
        <dbReference type="EMBL" id="VDM33765.1"/>
    </source>
</evidence>
<dbReference type="InterPro" id="IPR000744">
    <property type="entry name" value="NSF_attach"/>
</dbReference>
<evidence type="ECO:0000256" key="4">
    <source>
        <dbReference type="ARBA" id="ARBA00022892"/>
    </source>
</evidence>
<dbReference type="SUPFAM" id="SSF48452">
    <property type="entry name" value="TPR-like"/>
    <property type="match status" value="1"/>
</dbReference>
<dbReference type="GO" id="GO:0016192">
    <property type="term" value="P:vesicle-mediated transport"/>
    <property type="evidence" value="ECO:0007669"/>
    <property type="project" value="UniProtKB-KW"/>
</dbReference>
<dbReference type="OrthoDB" id="26569at2759"/>
<evidence type="ECO:0000256" key="1">
    <source>
        <dbReference type="ARBA" id="ARBA00004170"/>
    </source>
</evidence>
<keyword evidence="5" id="KW-0653">Protein transport</keyword>
<reference evidence="11" key="1">
    <citation type="submission" date="2016-04" db="UniProtKB">
        <authorList>
            <consortium name="WormBaseParasite"/>
        </authorList>
    </citation>
    <scope>IDENTIFICATION</scope>
</reference>
<dbReference type="STRING" id="6205.A0A0R3X6E1"/>
<dbReference type="GO" id="GO:0031201">
    <property type="term" value="C:SNARE complex"/>
    <property type="evidence" value="ECO:0007669"/>
    <property type="project" value="TreeGrafter"/>
</dbReference>
<dbReference type="Proteomes" id="UP000274429">
    <property type="component" value="Unassembled WGS sequence"/>
</dbReference>
<dbReference type="GO" id="GO:0019905">
    <property type="term" value="F:syntaxin binding"/>
    <property type="evidence" value="ECO:0007669"/>
    <property type="project" value="TreeGrafter"/>
</dbReference>
<dbReference type="WBParaSite" id="TTAC_0000906901-mRNA-1">
    <property type="protein sequence ID" value="TTAC_0000906901-mRNA-1"/>
    <property type="gene ID" value="TTAC_0000906901"/>
</dbReference>
<keyword evidence="6" id="KW-0472">Membrane</keyword>
<evidence type="ECO:0000313" key="10">
    <source>
        <dbReference type="Proteomes" id="UP000274429"/>
    </source>
</evidence>
<dbReference type="AlphaFoldDB" id="A0A0R3X6E1"/>
<evidence type="ECO:0000256" key="5">
    <source>
        <dbReference type="ARBA" id="ARBA00022927"/>
    </source>
</evidence>
<dbReference type="PANTHER" id="PTHR13768">
    <property type="entry name" value="SOLUBLE NSF ATTACHMENT PROTEIN SNAP"/>
    <property type="match status" value="1"/>
</dbReference>
<dbReference type="EMBL" id="UYWX01020667">
    <property type="protein sequence ID" value="VDM33765.1"/>
    <property type="molecule type" value="Genomic_DNA"/>
</dbReference>
<dbReference type="GO" id="GO:0005774">
    <property type="term" value="C:vacuolar membrane"/>
    <property type="evidence" value="ECO:0007669"/>
    <property type="project" value="TreeGrafter"/>
</dbReference>
<reference evidence="9 10" key="2">
    <citation type="submission" date="2018-11" db="EMBL/GenBank/DDBJ databases">
        <authorList>
            <consortium name="Pathogen Informatics"/>
        </authorList>
    </citation>
    <scope>NUCLEOTIDE SEQUENCE [LARGE SCALE GENOMIC DNA]</scope>
</reference>
<dbReference type="PANTHER" id="PTHR13768:SF2">
    <property type="entry name" value="GAMMA-SOLUBLE NSF ATTACHMENT PROTEIN"/>
    <property type="match status" value="1"/>
</dbReference>
<name>A0A0R3X6E1_HYDTA</name>
<keyword evidence="3" id="KW-0813">Transport</keyword>
<comment type="similarity">
    <text evidence="2">Belongs to the SNAP family.</text>
</comment>
<evidence type="ECO:0000256" key="2">
    <source>
        <dbReference type="ARBA" id="ARBA00010050"/>
    </source>
</evidence>
<dbReference type="InterPro" id="IPR011990">
    <property type="entry name" value="TPR-like_helical_dom_sf"/>
</dbReference>
<gene>
    <name evidence="9" type="ORF">TTAC_LOCUS9054</name>
</gene>
<proteinExistence type="inferred from homology"/>
<dbReference type="Pfam" id="PF14938">
    <property type="entry name" value="SNAP"/>
    <property type="match status" value="1"/>
</dbReference>
<evidence type="ECO:0000313" key="11">
    <source>
        <dbReference type="WBParaSite" id="TTAC_0000906901-mRNA-1"/>
    </source>
</evidence>
<evidence type="ECO:0000256" key="3">
    <source>
        <dbReference type="ARBA" id="ARBA00022448"/>
    </source>
</evidence>
<evidence type="ECO:0000256" key="6">
    <source>
        <dbReference type="ARBA" id="ARBA00023136"/>
    </source>
</evidence>
<protein>
    <recommendedName>
        <fullName evidence="7">Gamma-soluble NSF attachment protein</fullName>
    </recommendedName>
    <alternativeName>
        <fullName evidence="8">N-ethylmaleimide-sensitive factor attachment protein gamma</fullName>
    </alternativeName>
</protein>
<keyword evidence="10" id="KW-1185">Reference proteome</keyword>
<dbReference type="Gene3D" id="1.25.40.10">
    <property type="entry name" value="Tetratricopeptide repeat domain"/>
    <property type="match status" value="1"/>
</dbReference>